<feature type="compositionally biased region" description="Basic and acidic residues" evidence="1">
    <location>
        <begin position="53"/>
        <end position="71"/>
    </location>
</feature>
<feature type="region of interest" description="Disordered" evidence="1">
    <location>
        <begin position="1"/>
        <end position="71"/>
    </location>
</feature>
<evidence type="ECO:0000313" key="3">
    <source>
        <dbReference type="Proteomes" id="UP000001070"/>
    </source>
</evidence>
<accession>B4JUK1</accession>
<proteinExistence type="predicted"/>
<sequence length="71" mass="7574">MSAKAKSGDSSAVKDTPTPSTSGSIITSSRRQSKPEPPVAAPAVSLSKWQQEMGEHEEPQQQRAMDTEPAH</sequence>
<name>B4JUK1_DROGR</name>
<reference evidence="2 3" key="1">
    <citation type="journal article" date="2007" name="Nature">
        <title>Evolution of genes and genomes on the Drosophila phylogeny.</title>
        <authorList>
            <consortium name="Drosophila 12 Genomes Consortium"/>
            <person name="Clark A.G."/>
            <person name="Eisen M.B."/>
            <person name="Smith D.R."/>
            <person name="Bergman C.M."/>
            <person name="Oliver B."/>
            <person name="Markow T.A."/>
            <person name="Kaufman T.C."/>
            <person name="Kellis M."/>
            <person name="Gelbart W."/>
            <person name="Iyer V.N."/>
            <person name="Pollard D.A."/>
            <person name="Sackton T.B."/>
            <person name="Larracuente A.M."/>
            <person name="Singh N.D."/>
            <person name="Abad J.P."/>
            <person name="Abt D.N."/>
            <person name="Adryan B."/>
            <person name="Aguade M."/>
            <person name="Akashi H."/>
            <person name="Anderson W.W."/>
            <person name="Aquadro C.F."/>
            <person name="Ardell D.H."/>
            <person name="Arguello R."/>
            <person name="Artieri C.G."/>
            <person name="Barbash D.A."/>
            <person name="Barker D."/>
            <person name="Barsanti P."/>
            <person name="Batterham P."/>
            <person name="Batzoglou S."/>
            <person name="Begun D."/>
            <person name="Bhutkar A."/>
            <person name="Blanco E."/>
            <person name="Bosak S.A."/>
            <person name="Bradley R.K."/>
            <person name="Brand A.D."/>
            <person name="Brent M.R."/>
            <person name="Brooks A.N."/>
            <person name="Brown R.H."/>
            <person name="Butlin R.K."/>
            <person name="Caggese C."/>
            <person name="Calvi B.R."/>
            <person name="Bernardo de Carvalho A."/>
            <person name="Caspi A."/>
            <person name="Castrezana S."/>
            <person name="Celniker S.E."/>
            <person name="Chang J.L."/>
            <person name="Chapple C."/>
            <person name="Chatterji S."/>
            <person name="Chinwalla A."/>
            <person name="Civetta A."/>
            <person name="Clifton S.W."/>
            <person name="Comeron J.M."/>
            <person name="Costello J.C."/>
            <person name="Coyne J.A."/>
            <person name="Daub J."/>
            <person name="David R.G."/>
            <person name="Delcher A.L."/>
            <person name="Delehaunty K."/>
            <person name="Do C.B."/>
            <person name="Ebling H."/>
            <person name="Edwards K."/>
            <person name="Eickbush T."/>
            <person name="Evans J.D."/>
            <person name="Filipski A."/>
            <person name="Findeiss S."/>
            <person name="Freyhult E."/>
            <person name="Fulton L."/>
            <person name="Fulton R."/>
            <person name="Garcia A.C."/>
            <person name="Gardiner A."/>
            <person name="Garfield D.A."/>
            <person name="Garvin B.E."/>
            <person name="Gibson G."/>
            <person name="Gilbert D."/>
            <person name="Gnerre S."/>
            <person name="Godfrey J."/>
            <person name="Good R."/>
            <person name="Gotea V."/>
            <person name="Gravely B."/>
            <person name="Greenberg A.J."/>
            <person name="Griffiths-Jones S."/>
            <person name="Gross S."/>
            <person name="Guigo R."/>
            <person name="Gustafson E.A."/>
            <person name="Haerty W."/>
            <person name="Hahn M.W."/>
            <person name="Halligan D.L."/>
            <person name="Halpern A.L."/>
            <person name="Halter G.M."/>
            <person name="Han M.V."/>
            <person name="Heger A."/>
            <person name="Hillier L."/>
            <person name="Hinrichs A.S."/>
            <person name="Holmes I."/>
            <person name="Hoskins R.A."/>
            <person name="Hubisz M.J."/>
            <person name="Hultmark D."/>
            <person name="Huntley M.A."/>
            <person name="Jaffe D.B."/>
            <person name="Jagadeeshan S."/>
            <person name="Jeck W.R."/>
            <person name="Johnson J."/>
            <person name="Jones C.D."/>
            <person name="Jordan W.C."/>
            <person name="Karpen G.H."/>
            <person name="Kataoka E."/>
            <person name="Keightley P.D."/>
            <person name="Kheradpour P."/>
            <person name="Kirkness E.F."/>
            <person name="Koerich L.B."/>
            <person name="Kristiansen K."/>
            <person name="Kudrna D."/>
            <person name="Kulathinal R.J."/>
            <person name="Kumar S."/>
            <person name="Kwok R."/>
            <person name="Lander E."/>
            <person name="Langley C.H."/>
            <person name="Lapoint R."/>
            <person name="Lazzaro B.P."/>
            <person name="Lee S.J."/>
            <person name="Levesque L."/>
            <person name="Li R."/>
            <person name="Lin C.F."/>
            <person name="Lin M.F."/>
            <person name="Lindblad-Toh K."/>
            <person name="Llopart A."/>
            <person name="Long M."/>
            <person name="Low L."/>
            <person name="Lozovsky E."/>
            <person name="Lu J."/>
            <person name="Luo M."/>
            <person name="Machado C.A."/>
            <person name="Makalowski W."/>
            <person name="Marzo M."/>
            <person name="Matsuda M."/>
            <person name="Matzkin L."/>
            <person name="McAllister B."/>
            <person name="McBride C.S."/>
            <person name="McKernan B."/>
            <person name="McKernan K."/>
            <person name="Mendez-Lago M."/>
            <person name="Minx P."/>
            <person name="Mollenhauer M.U."/>
            <person name="Montooth K."/>
            <person name="Mount S.M."/>
            <person name="Mu X."/>
            <person name="Myers E."/>
            <person name="Negre B."/>
            <person name="Newfeld S."/>
            <person name="Nielsen R."/>
            <person name="Noor M.A."/>
            <person name="O'Grady P."/>
            <person name="Pachter L."/>
            <person name="Papaceit M."/>
            <person name="Parisi M.J."/>
            <person name="Parisi M."/>
            <person name="Parts L."/>
            <person name="Pedersen J.S."/>
            <person name="Pesole G."/>
            <person name="Phillippy A.M."/>
            <person name="Ponting C.P."/>
            <person name="Pop M."/>
            <person name="Porcelli D."/>
            <person name="Powell J.R."/>
            <person name="Prohaska S."/>
            <person name="Pruitt K."/>
            <person name="Puig M."/>
            <person name="Quesneville H."/>
            <person name="Ram K.R."/>
            <person name="Rand D."/>
            <person name="Rasmussen M.D."/>
            <person name="Reed L.K."/>
            <person name="Reenan R."/>
            <person name="Reily A."/>
            <person name="Remington K.A."/>
            <person name="Rieger T.T."/>
            <person name="Ritchie M.G."/>
            <person name="Robin C."/>
            <person name="Rogers Y.H."/>
            <person name="Rohde C."/>
            <person name="Rozas J."/>
            <person name="Rubenfield M.J."/>
            <person name="Ruiz A."/>
            <person name="Russo S."/>
            <person name="Salzberg S.L."/>
            <person name="Sanchez-Gracia A."/>
            <person name="Saranga D.J."/>
            <person name="Sato H."/>
            <person name="Schaeffer S.W."/>
            <person name="Schatz M.C."/>
            <person name="Schlenke T."/>
            <person name="Schwartz R."/>
            <person name="Segarra C."/>
            <person name="Singh R.S."/>
            <person name="Sirot L."/>
            <person name="Sirota M."/>
            <person name="Sisneros N.B."/>
            <person name="Smith C.D."/>
            <person name="Smith T.F."/>
            <person name="Spieth J."/>
            <person name="Stage D.E."/>
            <person name="Stark A."/>
            <person name="Stephan W."/>
            <person name="Strausberg R.L."/>
            <person name="Strempel S."/>
            <person name="Sturgill D."/>
            <person name="Sutton G."/>
            <person name="Sutton G.G."/>
            <person name="Tao W."/>
            <person name="Teichmann S."/>
            <person name="Tobari Y.N."/>
            <person name="Tomimura Y."/>
            <person name="Tsolas J.M."/>
            <person name="Valente V.L."/>
            <person name="Venter E."/>
            <person name="Venter J.C."/>
            <person name="Vicario S."/>
            <person name="Vieira F.G."/>
            <person name="Vilella A.J."/>
            <person name="Villasante A."/>
            <person name="Walenz B."/>
            <person name="Wang J."/>
            <person name="Wasserman M."/>
            <person name="Watts T."/>
            <person name="Wilson D."/>
            <person name="Wilson R.K."/>
            <person name="Wing R.A."/>
            <person name="Wolfner M.F."/>
            <person name="Wong A."/>
            <person name="Wong G.K."/>
            <person name="Wu C.I."/>
            <person name="Wu G."/>
            <person name="Yamamoto D."/>
            <person name="Yang H.P."/>
            <person name="Yang S.P."/>
            <person name="Yorke J.A."/>
            <person name="Yoshida K."/>
            <person name="Zdobnov E."/>
            <person name="Zhang P."/>
            <person name="Zhang Y."/>
            <person name="Zimin A.V."/>
            <person name="Baldwin J."/>
            <person name="Abdouelleil A."/>
            <person name="Abdulkadir J."/>
            <person name="Abebe A."/>
            <person name="Abera B."/>
            <person name="Abreu J."/>
            <person name="Acer S.C."/>
            <person name="Aftuck L."/>
            <person name="Alexander A."/>
            <person name="An P."/>
            <person name="Anderson E."/>
            <person name="Anderson S."/>
            <person name="Arachi H."/>
            <person name="Azer M."/>
            <person name="Bachantsang P."/>
            <person name="Barry A."/>
            <person name="Bayul T."/>
            <person name="Berlin A."/>
            <person name="Bessette D."/>
            <person name="Bloom T."/>
            <person name="Blye J."/>
            <person name="Boguslavskiy L."/>
            <person name="Bonnet C."/>
            <person name="Boukhgalter B."/>
            <person name="Bourzgui I."/>
            <person name="Brown A."/>
            <person name="Cahill P."/>
            <person name="Channer S."/>
            <person name="Cheshatsang Y."/>
            <person name="Chuda L."/>
            <person name="Citroen M."/>
            <person name="Collymore A."/>
            <person name="Cooke P."/>
            <person name="Costello M."/>
            <person name="D'Aco K."/>
            <person name="Daza R."/>
            <person name="De Haan G."/>
            <person name="DeGray S."/>
            <person name="DeMaso C."/>
            <person name="Dhargay N."/>
            <person name="Dooley K."/>
            <person name="Dooley E."/>
            <person name="Doricent M."/>
            <person name="Dorje P."/>
            <person name="Dorjee K."/>
            <person name="Dupes A."/>
            <person name="Elong R."/>
            <person name="Falk J."/>
            <person name="Farina A."/>
            <person name="Faro S."/>
            <person name="Ferguson D."/>
            <person name="Fisher S."/>
            <person name="Foley C.D."/>
            <person name="Franke A."/>
            <person name="Friedrich D."/>
            <person name="Gadbois L."/>
            <person name="Gearin G."/>
            <person name="Gearin C.R."/>
            <person name="Giannoukos G."/>
            <person name="Goode T."/>
            <person name="Graham J."/>
            <person name="Grandbois E."/>
            <person name="Grewal S."/>
            <person name="Gyaltsen K."/>
            <person name="Hafez N."/>
            <person name="Hagos B."/>
            <person name="Hall J."/>
            <person name="Henson C."/>
            <person name="Hollinger A."/>
            <person name="Honan T."/>
            <person name="Huard M.D."/>
            <person name="Hughes L."/>
            <person name="Hurhula B."/>
            <person name="Husby M.E."/>
            <person name="Kamat A."/>
            <person name="Kanga B."/>
            <person name="Kashin S."/>
            <person name="Khazanovich D."/>
            <person name="Kisner P."/>
            <person name="Lance K."/>
            <person name="Lara M."/>
            <person name="Lee W."/>
            <person name="Lennon N."/>
            <person name="Letendre F."/>
            <person name="LeVine R."/>
            <person name="Lipovsky A."/>
            <person name="Liu X."/>
            <person name="Liu J."/>
            <person name="Liu S."/>
            <person name="Lokyitsang T."/>
            <person name="Lokyitsang Y."/>
            <person name="Lubonja R."/>
            <person name="Lui A."/>
            <person name="MacDonald P."/>
            <person name="Magnisalis V."/>
            <person name="Maru K."/>
            <person name="Matthews C."/>
            <person name="McCusker W."/>
            <person name="McDonough S."/>
            <person name="Mehta T."/>
            <person name="Meldrim J."/>
            <person name="Meneus L."/>
            <person name="Mihai O."/>
            <person name="Mihalev A."/>
            <person name="Mihova T."/>
            <person name="Mittelman R."/>
            <person name="Mlenga V."/>
            <person name="Montmayeur A."/>
            <person name="Mulrain L."/>
            <person name="Navidi A."/>
            <person name="Naylor J."/>
            <person name="Negash T."/>
            <person name="Nguyen T."/>
            <person name="Nguyen N."/>
            <person name="Nicol R."/>
            <person name="Norbu C."/>
            <person name="Norbu N."/>
            <person name="Novod N."/>
            <person name="O'Neill B."/>
            <person name="Osman S."/>
            <person name="Markiewicz E."/>
            <person name="Oyono O.L."/>
            <person name="Patti C."/>
            <person name="Phunkhang P."/>
            <person name="Pierre F."/>
            <person name="Priest M."/>
            <person name="Raghuraman S."/>
            <person name="Rege F."/>
            <person name="Reyes R."/>
            <person name="Rise C."/>
            <person name="Rogov P."/>
            <person name="Ross K."/>
            <person name="Ryan E."/>
            <person name="Settipalli S."/>
            <person name="Shea T."/>
            <person name="Sherpa N."/>
            <person name="Shi L."/>
            <person name="Shih D."/>
            <person name="Sparrow T."/>
            <person name="Spaulding J."/>
            <person name="Stalker J."/>
            <person name="Stange-Thomann N."/>
            <person name="Stavropoulos S."/>
            <person name="Stone C."/>
            <person name="Strader C."/>
            <person name="Tesfaye S."/>
            <person name="Thomson T."/>
            <person name="Thoulutsang Y."/>
            <person name="Thoulutsang D."/>
            <person name="Topham K."/>
            <person name="Topping I."/>
            <person name="Tsamla T."/>
            <person name="Vassiliev H."/>
            <person name="Vo A."/>
            <person name="Wangchuk T."/>
            <person name="Wangdi T."/>
            <person name="Weiand M."/>
            <person name="Wilkinson J."/>
            <person name="Wilson A."/>
            <person name="Yadav S."/>
            <person name="Young G."/>
            <person name="Yu Q."/>
            <person name="Zembek L."/>
            <person name="Zhong D."/>
            <person name="Zimmer A."/>
            <person name="Zwirko Z."/>
            <person name="Jaffe D.B."/>
            <person name="Alvarez P."/>
            <person name="Brockman W."/>
            <person name="Butler J."/>
            <person name="Chin C."/>
            <person name="Gnerre S."/>
            <person name="Grabherr M."/>
            <person name="Kleber M."/>
            <person name="Mauceli E."/>
            <person name="MacCallum I."/>
        </authorList>
    </citation>
    <scope>NUCLEOTIDE SEQUENCE [LARGE SCALE GENOMIC DNA]</scope>
    <source>
        <strain evidence="3">Tucson 15287-2541.00</strain>
    </source>
</reference>
<gene>
    <name evidence="2" type="primary">Dgri\GH15643</name>
    <name evidence="2" type="ORF">Dgri_GH15643</name>
</gene>
<protein>
    <submittedName>
        <fullName evidence="2">GH15643</fullName>
    </submittedName>
</protein>
<dbReference type="Proteomes" id="UP000001070">
    <property type="component" value="Unassembled WGS sequence"/>
</dbReference>
<feature type="compositionally biased region" description="Low complexity" evidence="1">
    <location>
        <begin position="16"/>
        <end position="29"/>
    </location>
</feature>
<organism evidence="3">
    <name type="scientific">Drosophila grimshawi</name>
    <name type="common">Hawaiian fruit fly</name>
    <name type="synonym">Idiomyia grimshawi</name>
    <dbReference type="NCBI Taxonomy" id="7222"/>
    <lineage>
        <taxon>Eukaryota</taxon>
        <taxon>Metazoa</taxon>
        <taxon>Ecdysozoa</taxon>
        <taxon>Arthropoda</taxon>
        <taxon>Hexapoda</taxon>
        <taxon>Insecta</taxon>
        <taxon>Pterygota</taxon>
        <taxon>Neoptera</taxon>
        <taxon>Endopterygota</taxon>
        <taxon>Diptera</taxon>
        <taxon>Brachycera</taxon>
        <taxon>Muscomorpha</taxon>
        <taxon>Ephydroidea</taxon>
        <taxon>Drosophilidae</taxon>
        <taxon>Drosophila</taxon>
        <taxon>Hawaiian Drosophila</taxon>
    </lineage>
</organism>
<dbReference type="HOGENOM" id="CLU_2742694_0_0_1"/>
<dbReference type="InParanoid" id="B4JUK1"/>
<evidence type="ECO:0000313" key="2">
    <source>
        <dbReference type="EMBL" id="EDV91171.1"/>
    </source>
</evidence>
<keyword evidence="3" id="KW-1185">Reference proteome</keyword>
<evidence type="ECO:0000256" key="1">
    <source>
        <dbReference type="SAM" id="MobiDB-lite"/>
    </source>
</evidence>
<dbReference type="AlphaFoldDB" id="B4JUK1"/>
<dbReference type="EMBL" id="CH916374">
    <property type="protein sequence ID" value="EDV91171.1"/>
    <property type="molecule type" value="Genomic_DNA"/>
</dbReference>